<dbReference type="HAMAP" id="MF_00978">
    <property type="entry name" value="Bifunct_BirA"/>
    <property type="match status" value="1"/>
</dbReference>
<dbReference type="PANTHER" id="PTHR12835">
    <property type="entry name" value="BIOTIN PROTEIN LIGASE"/>
    <property type="match status" value="1"/>
</dbReference>
<dbReference type="Gene3D" id="1.10.10.10">
    <property type="entry name" value="Winged helix-like DNA-binding domain superfamily/Winged helix DNA-binding domain"/>
    <property type="match status" value="1"/>
</dbReference>
<keyword evidence="1 5" id="KW-0436">Ligase</keyword>
<dbReference type="CDD" id="cd00090">
    <property type="entry name" value="HTH_ARSR"/>
    <property type="match status" value="1"/>
</dbReference>
<evidence type="ECO:0000313" key="5">
    <source>
        <dbReference type="EMBL" id="ADN36457.1"/>
    </source>
</evidence>
<dbReference type="SUPFAM" id="SSF55681">
    <property type="entry name" value="Class II aaRS and biotin synthetases"/>
    <property type="match status" value="1"/>
</dbReference>
<dbReference type="Gene3D" id="3.30.930.10">
    <property type="entry name" value="Bira Bifunctional Protein, Domain 2"/>
    <property type="match status" value="1"/>
</dbReference>
<organism evidence="5 6">
    <name type="scientific">Methanolacinia petrolearia (strain DSM 11571 / OCM 486 / SEBR 4847)</name>
    <name type="common">Methanoplanus petrolearius</name>
    <dbReference type="NCBI Taxonomy" id="679926"/>
    <lineage>
        <taxon>Archaea</taxon>
        <taxon>Methanobacteriati</taxon>
        <taxon>Methanobacteriota</taxon>
        <taxon>Stenosarchaea group</taxon>
        <taxon>Methanomicrobia</taxon>
        <taxon>Methanomicrobiales</taxon>
        <taxon>Methanomicrobiaceae</taxon>
        <taxon>Methanolacinia</taxon>
    </lineage>
</organism>
<feature type="domain" description="BPL/LPL catalytic" evidence="4">
    <location>
        <begin position="75"/>
        <end position="268"/>
    </location>
</feature>
<gene>
    <name evidence="5" type="ordered locus">Mpet_1704</name>
</gene>
<dbReference type="GO" id="GO:0005524">
    <property type="term" value="F:ATP binding"/>
    <property type="evidence" value="ECO:0007669"/>
    <property type="project" value="UniProtKB-KW"/>
</dbReference>
<dbReference type="eggNOG" id="arCOG01446">
    <property type="taxonomic scope" value="Archaea"/>
</dbReference>
<dbReference type="InterPro" id="IPR011991">
    <property type="entry name" value="ArsR-like_HTH"/>
</dbReference>
<dbReference type="PANTHER" id="PTHR12835:SF5">
    <property type="entry name" value="BIOTIN--PROTEIN LIGASE"/>
    <property type="match status" value="1"/>
</dbReference>
<dbReference type="InterPro" id="IPR036390">
    <property type="entry name" value="WH_DNA-bd_sf"/>
</dbReference>
<dbReference type="eggNOG" id="arCOG01940">
    <property type="taxonomic scope" value="Archaea"/>
</dbReference>
<dbReference type="InterPro" id="IPR030855">
    <property type="entry name" value="Bifunct_BirA"/>
</dbReference>
<dbReference type="EMBL" id="CP002117">
    <property type="protein sequence ID" value="ADN36457.1"/>
    <property type="molecule type" value="Genomic_DNA"/>
</dbReference>
<dbReference type="KEGG" id="mpi:Mpet_1704"/>
<keyword evidence="6" id="KW-1185">Reference proteome</keyword>
<evidence type="ECO:0000313" key="6">
    <source>
        <dbReference type="Proteomes" id="UP000006565"/>
    </source>
</evidence>
<dbReference type="InterPro" id="IPR036388">
    <property type="entry name" value="WH-like_DNA-bd_sf"/>
</dbReference>
<evidence type="ECO:0000259" key="4">
    <source>
        <dbReference type="PROSITE" id="PS51733"/>
    </source>
</evidence>
<dbReference type="InterPro" id="IPR045864">
    <property type="entry name" value="aa-tRNA-synth_II/BPL/LPL"/>
</dbReference>
<dbReference type="CDD" id="cd16442">
    <property type="entry name" value="BPL"/>
    <property type="match status" value="1"/>
</dbReference>
<dbReference type="STRING" id="679926.Mpet_1704"/>
<dbReference type="SUPFAM" id="SSF46785">
    <property type="entry name" value="Winged helix' DNA-binding domain"/>
    <property type="match status" value="1"/>
</dbReference>
<evidence type="ECO:0000256" key="1">
    <source>
        <dbReference type="ARBA" id="ARBA00022598"/>
    </source>
</evidence>
<evidence type="ECO:0000256" key="2">
    <source>
        <dbReference type="ARBA" id="ARBA00022741"/>
    </source>
</evidence>
<dbReference type="NCBIfam" id="TIGR00121">
    <property type="entry name" value="birA_ligase"/>
    <property type="match status" value="1"/>
</dbReference>
<reference evidence="5 6" key="1">
    <citation type="journal article" date="2010" name="Stand. Genomic Sci.">
        <title>Complete genome sequence of Methanoplanus petrolearius type strain (SEBR 4847).</title>
        <authorList>
            <person name="Brambilla E."/>
            <person name="Djao O.D."/>
            <person name="Daligault H."/>
            <person name="Lapidus A."/>
            <person name="Lucas S."/>
            <person name="Hammon N."/>
            <person name="Nolan M."/>
            <person name="Tice H."/>
            <person name="Cheng J.F."/>
            <person name="Han C."/>
            <person name="Tapia R."/>
            <person name="Goodwin L."/>
            <person name="Pitluck S."/>
            <person name="Liolios K."/>
            <person name="Ivanova N."/>
            <person name="Mavromatis K."/>
            <person name="Mikhailova N."/>
            <person name="Pati A."/>
            <person name="Chen A."/>
            <person name="Palaniappan K."/>
            <person name="Land M."/>
            <person name="Hauser L."/>
            <person name="Chang Y.J."/>
            <person name="Jeffries C.D."/>
            <person name="Rohde M."/>
            <person name="Spring S."/>
            <person name="Sikorski J."/>
            <person name="Goker M."/>
            <person name="Woyke T."/>
            <person name="Bristow J."/>
            <person name="Eisen J.A."/>
            <person name="Markowitz V."/>
            <person name="Hugenholtz P."/>
            <person name="Kyrpides N.C."/>
            <person name="Klenk H.P."/>
        </authorList>
    </citation>
    <scope>NUCLEOTIDE SEQUENCE [LARGE SCALE GENOMIC DNA]</scope>
    <source>
        <strain evidence="6">DSM 11571 / OCM 486 / SEBR 4847</strain>
    </source>
</reference>
<sequence>MRKGNPMNETSEKILEILERQSGPISGEKISEMTGITRSAVWKNINELKELGYSIESTKSKGYELKESTPKLLPHEIKKYLKTDFIGKDIRYFKNTPSTTWVAKDLCSKKDAENFNGTILIAEEQTGGVGRLGRAWFSPSGGIWTTIILKPTIPIDKLFFVTMSASIAVARTIRRMYDIGALIKWPNDIYIGDKKVSGILLELAAEADQIHYCLLGIGIDANIKPEDLQCSLQTPITSLNIEIGHDIDRAKFLATMLGEFERRYKLVEEGEYKAISREWKSLSLTLEKRVRITTPRRTFEGEAIDLDEYGALIIKKDNGKVERILSGDCTPI</sequence>
<dbReference type="InterPro" id="IPR013196">
    <property type="entry name" value="HTH_11"/>
</dbReference>
<keyword evidence="2" id="KW-0547">Nucleotide-binding</keyword>
<evidence type="ECO:0000256" key="3">
    <source>
        <dbReference type="ARBA" id="ARBA00022840"/>
    </source>
</evidence>
<keyword evidence="3" id="KW-0067">ATP-binding</keyword>
<dbReference type="Proteomes" id="UP000006565">
    <property type="component" value="Chromosome"/>
</dbReference>
<dbReference type="SUPFAM" id="SSF50037">
    <property type="entry name" value="C-terminal domain of transcriptional repressors"/>
    <property type="match status" value="1"/>
</dbReference>
<dbReference type="AlphaFoldDB" id="E1RHR9"/>
<dbReference type="Pfam" id="PF03099">
    <property type="entry name" value="BPL_LplA_LipB"/>
    <property type="match status" value="1"/>
</dbReference>
<dbReference type="InterPro" id="IPR003142">
    <property type="entry name" value="BPL_C"/>
</dbReference>
<dbReference type="GO" id="GO:0006355">
    <property type="term" value="P:regulation of DNA-templated transcription"/>
    <property type="evidence" value="ECO:0007669"/>
    <property type="project" value="InterPro"/>
</dbReference>
<accession>E1RHR9</accession>
<dbReference type="GO" id="GO:0004077">
    <property type="term" value="F:biotin--[biotin carboxyl-carrier protein] ligase activity"/>
    <property type="evidence" value="ECO:0007669"/>
    <property type="project" value="InterPro"/>
</dbReference>
<dbReference type="InterPro" id="IPR004408">
    <property type="entry name" value="Biotin_CoA_COase_ligase"/>
</dbReference>
<dbReference type="Pfam" id="PF02237">
    <property type="entry name" value="BPL_C"/>
    <property type="match status" value="1"/>
</dbReference>
<protein>
    <submittedName>
        <fullName evidence="5">Biotin/acetyl-CoA-carboxylase ligase</fullName>
    </submittedName>
</protein>
<dbReference type="InterPro" id="IPR004143">
    <property type="entry name" value="BPL_LPL_catalytic"/>
</dbReference>
<dbReference type="Gene3D" id="2.30.30.100">
    <property type="match status" value="1"/>
</dbReference>
<name>E1RHR9_METP4</name>
<dbReference type="PROSITE" id="PS51733">
    <property type="entry name" value="BPL_LPL_CATALYTIC"/>
    <property type="match status" value="1"/>
</dbReference>
<dbReference type="InterPro" id="IPR008988">
    <property type="entry name" value="Transcriptional_repressor_C"/>
</dbReference>
<dbReference type="HOGENOM" id="CLU_051096_0_0_2"/>
<dbReference type="Pfam" id="PF08279">
    <property type="entry name" value="HTH_11"/>
    <property type="match status" value="1"/>
</dbReference>
<proteinExistence type="inferred from homology"/>
<dbReference type="GO" id="GO:0005737">
    <property type="term" value="C:cytoplasm"/>
    <property type="evidence" value="ECO:0007669"/>
    <property type="project" value="TreeGrafter"/>
</dbReference>